<dbReference type="SMART" id="SM00267">
    <property type="entry name" value="GGDEF"/>
    <property type="match status" value="1"/>
</dbReference>
<dbReference type="InterPro" id="IPR000014">
    <property type="entry name" value="PAS"/>
</dbReference>
<dbReference type="EMBL" id="JAGKSQ010000017">
    <property type="protein sequence ID" value="MBP3953593.1"/>
    <property type="molecule type" value="Genomic_DNA"/>
</dbReference>
<name>A0A941ARZ5_9BACI</name>
<evidence type="ECO:0000259" key="4">
    <source>
        <dbReference type="PROSITE" id="PS50887"/>
    </source>
</evidence>
<sequence length="573" mass="64937">MDVKVETNDESVLQKQQSKQHSPIRESLNVNILDALPINIFLEDQDGRTVFANKVTCESNGLTLDEVVGKTVFDIFPNKIAKKVREHDLEVWKSNKLITKEEITGFKGETCYMYTGKTIVQFGDESLLLGFALDITARVKAEEKIEHMAYHDALTGLPNRWYIHSYVETFIQKHPNKKMALLLLDLDHFKVINDSLGHQAGDQLLQEVSKRLSKVIDKSECLARIGGDEFIIFLPDVNSYHDCYLLCEKVNSVMSEPFLIGQRKFTVTTSIGISVFPADGEDIHTLIKHADIALYRSKASGRNGFQFYNPTMKTYANERLDKEILLRQALERDEFVLHYQPKLNLDTNQIYGFEALIRWDQKDKGIIGPGAFLQVAEETGLIVPIGEWVIRQACLRCKAWHDAGYSHLTVSVNLSASQFHKHNLEKIIVDALTESGLPSNALELELTESTVMHHPEEAVRTLQQLKKLGISISIDDFGTGFSSLSYLTQFPIDTLKIDQSFIKDVEENQANAAIASAVISLSHSLGLNVVAEGVEKEEEMQFLRFRNCHFVQGYHIAKPMQEEEVFVFLKQLM</sequence>
<dbReference type="InterPro" id="IPR029787">
    <property type="entry name" value="Nucleotide_cyclase"/>
</dbReference>
<dbReference type="Pfam" id="PF08448">
    <property type="entry name" value="PAS_4"/>
    <property type="match status" value="1"/>
</dbReference>
<dbReference type="InterPro" id="IPR052155">
    <property type="entry name" value="Biofilm_reg_signaling"/>
</dbReference>
<feature type="domain" description="GGDEF" evidence="4">
    <location>
        <begin position="177"/>
        <end position="310"/>
    </location>
</feature>
<dbReference type="Proteomes" id="UP000678228">
    <property type="component" value="Unassembled WGS sequence"/>
</dbReference>
<dbReference type="InterPro" id="IPR013656">
    <property type="entry name" value="PAS_4"/>
</dbReference>
<evidence type="ECO:0000259" key="3">
    <source>
        <dbReference type="PROSITE" id="PS50883"/>
    </source>
</evidence>
<dbReference type="SUPFAM" id="SSF55785">
    <property type="entry name" value="PYP-like sensor domain (PAS domain)"/>
    <property type="match status" value="1"/>
</dbReference>
<organism evidence="5 6">
    <name type="scientific">Halalkalibacter suaedae</name>
    <dbReference type="NCBI Taxonomy" id="2822140"/>
    <lineage>
        <taxon>Bacteria</taxon>
        <taxon>Bacillati</taxon>
        <taxon>Bacillota</taxon>
        <taxon>Bacilli</taxon>
        <taxon>Bacillales</taxon>
        <taxon>Bacillaceae</taxon>
        <taxon>Halalkalibacter</taxon>
    </lineage>
</organism>
<evidence type="ECO:0000256" key="1">
    <source>
        <dbReference type="SAM" id="MobiDB-lite"/>
    </source>
</evidence>
<reference evidence="5" key="1">
    <citation type="submission" date="2021-03" db="EMBL/GenBank/DDBJ databases">
        <title>Bacillus suaedae sp. nov., isolated from Suaeda aralocaspica.</title>
        <authorList>
            <person name="Lei R.F.R."/>
        </authorList>
    </citation>
    <scope>NUCLEOTIDE SEQUENCE</scope>
    <source>
        <strain evidence="5">YZJH907-2</strain>
    </source>
</reference>
<dbReference type="SMART" id="SM00052">
    <property type="entry name" value="EAL"/>
    <property type="match status" value="1"/>
</dbReference>
<evidence type="ECO:0000259" key="2">
    <source>
        <dbReference type="PROSITE" id="PS50112"/>
    </source>
</evidence>
<dbReference type="FunFam" id="3.20.20.450:FF:000001">
    <property type="entry name" value="Cyclic di-GMP phosphodiesterase yahA"/>
    <property type="match status" value="1"/>
</dbReference>
<gene>
    <name evidence="5" type="ORF">J7W16_21235</name>
</gene>
<dbReference type="Gene3D" id="3.30.450.20">
    <property type="entry name" value="PAS domain"/>
    <property type="match status" value="1"/>
</dbReference>
<dbReference type="Pfam" id="PF00990">
    <property type="entry name" value="GGDEF"/>
    <property type="match status" value="1"/>
</dbReference>
<dbReference type="PROSITE" id="PS50887">
    <property type="entry name" value="GGDEF"/>
    <property type="match status" value="1"/>
</dbReference>
<feature type="domain" description="EAL" evidence="3">
    <location>
        <begin position="319"/>
        <end position="573"/>
    </location>
</feature>
<keyword evidence="6" id="KW-1185">Reference proteome</keyword>
<dbReference type="CDD" id="cd01949">
    <property type="entry name" value="GGDEF"/>
    <property type="match status" value="1"/>
</dbReference>
<evidence type="ECO:0000313" key="6">
    <source>
        <dbReference type="Proteomes" id="UP000678228"/>
    </source>
</evidence>
<protein>
    <submittedName>
        <fullName evidence="5">EAL domain-containing protein</fullName>
    </submittedName>
</protein>
<proteinExistence type="predicted"/>
<dbReference type="PROSITE" id="PS50112">
    <property type="entry name" value="PAS"/>
    <property type="match status" value="1"/>
</dbReference>
<dbReference type="SUPFAM" id="SSF55073">
    <property type="entry name" value="Nucleotide cyclase"/>
    <property type="match status" value="1"/>
</dbReference>
<feature type="domain" description="PAS" evidence="2">
    <location>
        <begin position="25"/>
        <end position="76"/>
    </location>
</feature>
<evidence type="ECO:0000313" key="5">
    <source>
        <dbReference type="EMBL" id="MBP3953593.1"/>
    </source>
</evidence>
<dbReference type="Pfam" id="PF00563">
    <property type="entry name" value="EAL"/>
    <property type="match status" value="1"/>
</dbReference>
<accession>A0A941ARZ5</accession>
<dbReference type="InterPro" id="IPR035919">
    <property type="entry name" value="EAL_sf"/>
</dbReference>
<dbReference type="SUPFAM" id="SSF141868">
    <property type="entry name" value="EAL domain-like"/>
    <property type="match status" value="1"/>
</dbReference>
<dbReference type="AlphaFoldDB" id="A0A941ARZ5"/>
<dbReference type="InterPro" id="IPR043128">
    <property type="entry name" value="Rev_trsase/Diguanyl_cyclase"/>
</dbReference>
<feature type="region of interest" description="Disordered" evidence="1">
    <location>
        <begin position="1"/>
        <end position="20"/>
    </location>
</feature>
<feature type="compositionally biased region" description="Polar residues" evidence="1">
    <location>
        <begin position="10"/>
        <end position="20"/>
    </location>
</feature>
<dbReference type="InterPro" id="IPR001633">
    <property type="entry name" value="EAL_dom"/>
</dbReference>
<dbReference type="PROSITE" id="PS50883">
    <property type="entry name" value="EAL"/>
    <property type="match status" value="1"/>
</dbReference>
<comment type="caution">
    <text evidence="5">The sequence shown here is derived from an EMBL/GenBank/DDBJ whole genome shotgun (WGS) entry which is preliminary data.</text>
</comment>
<dbReference type="NCBIfam" id="TIGR00229">
    <property type="entry name" value="sensory_box"/>
    <property type="match status" value="1"/>
</dbReference>
<dbReference type="Gene3D" id="3.20.20.450">
    <property type="entry name" value="EAL domain"/>
    <property type="match status" value="1"/>
</dbReference>
<dbReference type="InterPro" id="IPR035965">
    <property type="entry name" value="PAS-like_dom_sf"/>
</dbReference>
<dbReference type="RefSeq" id="WP_210599446.1">
    <property type="nucleotide sequence ID" value="NZ_JAGKSQ010000017.1"/>
</dbReference>
<dbReference type="Gene3D" id="3.30.70.270">
    <property type="match status" value="1"/>
</dbReference>
<dbReference type="FunFam" id="3.30.70.270:FF:000001">
    <property type="entry name" value="Diguanylate cyclase domain protein"/>
    <property type="match status" value="1"/>
</dbReference>
<dbReference type="NCBIfam" id="TIGR00254">
    <property type="entry name" value="GGDEF"/>
    <property type="match status" value="1"/>
</dbReference>
<dbReference type="InterPro" id="IPR000160">
    <property type="entry name" value="GGDEF_dom"/>
</dbReference>
<dbReference type="PANTHER" id="PTHR44757:SF2">
    <property type="entry name" value="BIOFILM ARCHITECTURE MAINTENANCE PROTEIN MBAA"/>
    <property type="match status" value="1"/>
</dbReference>
<dbReference type="CDD" id="cd01948">
    <property type="entry name" value="EAL"/>
    <property type="match status" value="1"/>
</dbReference>
<dbReference type="PANTHER" id="PTHR44757">
    <property type="entry name" value="DIGUANYLATE CYCLASE DGCP"/>
    <property type="match status" value="1"/>
</dbReference>